<organism evidence="2 3">
    <name type="scientific">Tilletia horrida</name>
    <dbReference type="NCBI Taxonomy" id="155126"/>
    <lineage>
        <taxon>Eukaryota</taxon>
        <taxon>Fungi</taxon>
        <taxon>Dikarya</taxon>
        <taxon>Basidiomycota</taxon>
        <taxon>Ustilaginomycotina</taxon>
        <taxon>Exobasidiomycetes</taxon>
        <taxon>Tilletiales</taxon>
        <taxon>Tilletiaceae</taxon>
        <taxon>Tilletia</taxon>
    </lineage>
</organism>
<protein>
    <recommendedName>
        <fullName evidence="1">Queuosine 5'-phosphate N-glycosylase/hydrolase</fullName>
        <ecNumber evidence="1">3.2.2.-</ecNumber>
    </recommendedName>
    <alternativeName>
        <fullName evidence="1">Queuosine-nucleotide N-glycosylase/hydrolase</fullName>
    </alternativeName>
</protein>
<dbReference type="EMBL" id="JAPDMZ010000046">
    <property type="protein sequence ID" value="KAK0553727.1"/>
    <property type="molecule type" value="Genomic_DNA"/>
</dbReference>
<keyword evidence="1" id="KW-0378">Hydrolase</keyword>
<gene>
    <name evidence="2" type="ORF">OC846_002385</name>
</gene>
<dbReference type="InterPro" id="IPR019438">
    <property type="entry name" value="Q_salvage"/>
</dbReference>
<dbReference type="PANTHER" id="PTHR21314:SF1">
    <property type="entry name" value="QUEUOSINE SALVAGE PROTEIN"/>
    <property type="match status" value="1"/>
</dbReference>
<comment type="similarity">
    <text evidence="1">Belongs to the QNG1 protein family.</text>
</comment>
<dbReference type="Proteomes" id="UP001176517">
    <property type="component" value="Unassembled WGS sequence"/>
</dbReference>
<dbReference type="GO" id="GO:0006400">
    <property type="term" value="P:tRNA modification"/>
    <property type="evidence" value="ECO:0007669"/>
    <property type="project" value="TreeGrafter"/>
</dbReference>
<evidence type="ECO:0000256" key="1">
    <source>
        <dbReference type="RuleBase" id="RU365002"/>
    </source>
</evidence>
<sequence>MSLDFNAPLPAPGKFIESVRQSCAEARKASDIEISEKDIDSFIRGLSSETFERLKVQHGVNFPLKFTSIASEINFLSVLALLNTLSAYRKEFHEATGQGAYQNVMRLLMSMYISSPESDTSAQSKLSAQGLASLTESDVAELLGVPTHTERAHESIPGLVVGTKGGPLSEPIKLVVQICNDTGKRLIEMKADNLGTFVGRVLVEVSTETIRSGDAAGADLFVQKLVSAFPGFADMTTLPPNDTPVYLFKKAFFLLYALKARLPSGSAASSLQVPSPATLPMFVDNVIPTMLMHYRILRMGDGAPAALSSWAKQAQAEISDQSEQSQAAAAAAAAAAAPGQYPVEGPRLSKEDAYRVRAAALDAGTAIVDRIKVLVASDQSLSWLTNVTEADIDGYLWTVAKDNPTLRKVPRLVERGTVMY</sequence>
<dbReference type="GO" id="GO:0016787">
    <property type="term" value="F:hydrolase activity"/>
    <property type="evidence" value="ECO:0007669"/>
    <property type="project" value="UniProtKB-KW"/>
</dbReference>
<dbReference type="PANTHER" id="PTHR21314">
    <property type="entry name" value="QUEUOSINE 5'-PHOSPHATE N-GLYCOSYLASE_HYDROLASE-RELATED"/>
    <property type="match status" value="1"/>
</dbReference>
<comment type="catalytic activity">
    <reaction evidence="1">
        <text>queuosine 5'-phosphate + H2O = queuine + D-ribose 5-phosphate</text>
        <dbReference type="Rhea" id="RHEA:75387"/>
        <dbReference type="ChEBI" id="CHEBI:15377"/>
        <dbReference type="ChEBI" id="CHEBI:17433"/>
        <dbReference type="ChEBI" id="CHEBI:78346"/>
        <dbReference type="ChEBI" id="CHEBI:194371"/>
    </reaction>
    <physiologicalReaction direction="left-to-right" evidence="1">
        <dbReference type="Rhea" id="RHEA:75388"/>
    </physiologicalReaction>
</comment>
<dbReference type="EC" id="3.2.2.-" evidence="1"/>
<accession>A0AAN6GUH1</accession>
<reference evidence="2" key="1">
    <citation type="journal article" date="2023" name="PhytoFront">
        <title>Draft Genome Resources of Seven Strains of Tilletia horrida, Causal Agent of Kernel Smut of Rice.</title>
        <authorList>
            <person name="Khanal S."/>
            <person name="Antony Babu S."/>
            <person name="Zhou X.G."/>
        </authorList>
    </citation>
    <scope>NUCLEOTIDE SEQUENCE</scope>
    <source>
        <strain evidence="2">TX6</strain>
    </source>
</reference>
<keyword evidence="3" id="KW-1185">Reference proteome</keyword>
<dbReference type="AlphaFoldDB" id="A0AAN6GUH1"/>
<evidence type="ECO:0000313" key="3">
    <source>
        <dbReference type="Proteomes" id="UP001176517"/>
    </source>
</evidence>
<evidence type="ECO:0000313" key="2">
    <source>
        <dbReference type="EMBL" id="KAK0553727.1"/>
    </source>
</evidence>
<name>A0AAN6GUH1_9BASI</name>
<comment type="caution">
    <text evidence="2">The sequence shown here is derived from an EMBL/GenBank/DDBJ whole genome shotgun (WGS) entry which is preliminary data.</text>
</comment>
<proteinExistence type="inferred from homology"/>
<comment type="function">
    <text evidence="1">Catalyzes the hydrolysis of queuosine 5'-phosphate, releasing the nucleobase queuine (q). Is required for salvage of queuine from exogenous queuosine (Q) that is imported and then converted to queuosine 5'-phosphate intracellularly.</text>
</comment>